<dbReference type="PRINTS" id="PR00463">
    <property type="entry name" value="EP450I"/>
</dbReference>
<dbReference type="PANTHER" id="PTHR24300">
    <property type="entry name" value="CYTOCHROME P450 508A4-RELATED"/>
    <property type="match status" value="1"/>
</dbReference>
<dbReference type="InterPro" id="IPR002401">
    <property type="entry name" value="Cyt_P450_E_grp-I"/>
</dbReference>
<dbReference type="GeneID" id="106067243"/>
<dbReference type="OrthoDB" id="2789670at2759"/>
<dbReference type="PANTHER" id="PTHR24300:SF403">
    <property type="entry name" value="CYTOCHROME P450 306A1"/>
    <property type="match status" value="1"/>
</dbReference>
<dbReference type="GO" id="GO:0006805">
    <property type="term" value="P:xenobiotic metabolic process"/>
    <property type="evidence" value="ECO:0007669"/>
    <property type="project" value="TreeGrafter"/>
</dbReference>
<evidence type="ECO:0000256" key="8">
    <source>
        <dbReference type="ARBA" id="ARBA00022848"/>
    </source>
</evidence>
<evidence type="ECO:0000256" key="3">
    <source>
        <dbReference type="ARBA" id="ARBA00004406"/>
    </source>
</evidence>
<accession>A0A9W3API9</accession>
<keyword evidence="8" id="KW-0492">Microsome</keyword>
<keyword evidence="9" id="KW-0560">Oxidoreductase</keyword>
<protein>
    <submittedName>
        <fullName evidence="15 16">Cytochrome P450 2E1-like</fullName>
    </submittedName>
</protein>
<evidence type="ECO:0000256" key="2">
    <source>
        <dbReference type="ARBA" id="ARBA00004174"/>
    </source>
</evidence>
<evidence type="ECO:0000256" key="13">
    <source>
        <dbReference type="PIRSR" id="PIRSR602401-1"/>
    </source>
</evidence>
<evidence type="ECO:0000256" key="9">
    <source>
        <dbReference type="ARBA" id="ARBA00023002"/>
    </source>
</evidence>
<dbReference type="Proteomes" id="UP001165740">
    <property type="component" value="Chromosome 6"/>
</dbReference>
<evidence type="ECO:0000313" key="14">
    <source>
        <dbReference type="Proteomes" id="UP001165740"/>
    </source>
</evidence>
<keyword evidence="10 13" id="KW-0408">Iron</keyword>
<keyword evidence="6 13" id="KW-0479">Metal-binding</keyword>
<evidence type="ECO:0000313" key="16">
    <source>
        <dbReference type="RefSeq" id="XP_055889165.1"/>
    </source>
</evidence>
<dbReference type="OMA" id="NPWFIFP"/>
<dbReference type="InterPro" id="IPR050182">
    <property type="entry name" value="Cytochrome_P450_fam2"/>
</dbReference>
<feature type="binding site" description="axial binding residue" evidence="13">
    <location>
        <position position="450"/>
    </location>
    <ligand>
        <name>heme</name>
        <dbReference type="ChEBI" id="CHEBI:30413"/>
    </ligand>
    <ligandPart>
        <name>Fe</name>
        <dbReference type="ChEBI" id="CHEBI:18248"/>
    </ligandPart>
</feature>
<evidence type="ECO:0000256" key="12">
    <source>
        <dbReference type="ARBA" id="ARBA00023136"/>
    </source>
</evidence>
<dbReference type="Pfam" id="PF00067">
    <property type="entry name" value="p450"/>
    <property type="match status" value="1"/>
</dbReference>
<organism evidence="14 16">
    <name type="scientific">Biomphalaria glabrata</name>
    <name type="common">Bloodfluke planorb</name>
    <name type="synonym">Freshwater snail</name>
    <dbReference type="NCBI Taxonomy" id="6526"/>
    <lineage>
        <taxon>Eukaryota</taxon>
        <taxon>Metazoa</taxon>
        <taxon>Spiralia</taxon>
        <taxon>Lophotrochozoa</taxon>
        <taxon>Mollusca</taxon>
        <taxon>Gastropoda</taxon>
        <taxon>Heterobranchia</taxon>
        <taxon>Euthyneura</taxon>
        <taxon>Panpulmonata</taxon>
        <taxon>Hygrophila</taxon>
        <taxon>Lymnaeoidea</taxon>
        <taxon>Planorbidae</taxon>
        <taxon>Biomphalaria</taxon>
    </lineage>
</organism>
<dbReference type="GO" id="GO:0008395">
    <property type="term" value="F:steroid hydroxylase activity"/>
    <property type="evidence" value="ECO:0007669"/>
    <property type="project" value="TreeGrafter"/>
</dbReference>
<keyword evidence="11" id="KW-0503">Monooxygenase</keyword>
<evidence type="ECO:0000313" key="15">
    <source>
        <dbReference type="RefSeq" id="XP_055889164.1"/>
    </source>
</evidence>
<dbReference type="RefSeq" id="XP_055889164.1">
    <property type="nucleotide sequence ID" value="XM_056033189.1"/>
</dbReference>
<evidence type="ECO:0000256" key="7">
    <source>
        <dbReference type="ARBA" id="ARBA00022824"/>
    </source>
</evidence>
<sequence length="508" mass="58500">MSVLLAVQFIIEEVYNHPNISAVVSVSSLLLWLSIRRPYDIPPNPWIIFPIIGHRPLLRGDPIVTLRKLRKELGEVFSIYVDAQLIIVVNGYAAIKEAFFTRGDEFHWRPNTRICDLFHFGVICNSGKEWREQRKVTEAGLEHVKPNSSTFIHREASHLITALRAGEAKAEDVFVLFHSAVFNALTSVLVSRRMDYKDVRLEKAVERFKENLELFSDSKYPNFFPFQKFLMGDFFDVKFLRINMTEIHQKIINPIFEEHRTEYNDEKVVDFLDVYLKEMKAQKGVEKTTVEERSCQAVLYDLLWHGTVTTGATLYWAIVFLLRNPSVQDKLKEQIDEVLTKTEATSEEVNGSQKLKPELPVFFKAFICEVQRCANICPISMAHAVAKEKFLKGYRIPGDAVILPNLDSLMMDEDVWGDPQEFKPDRFTNSDGKLSIPHEFKPFFLGTRCCPASFLAESVSSVFLAFILYNFDILPEVQGSLPSSQRKRGLIPYPPNFKCKFVPRRKSQ</sequence>
<name>A0A9W3API9_BIOGL</name>
<dbReference type="FunFam" id="1.10.630.10:FF:000238">
    <property type="entry name" value="Cytochrome P450 2A6"/>
    <property type="match status" value="1"/>
</dbReference>
<evidence type="ECO:0000256" key="4">
    <source>
        <dbReference type="ARBA" id="ARBA00010617"/>
    </source>
</evidence>
<comment type="cofactor">
    <cofactor evidence="1 13">
        <name>heme</name>
        <dbReference type="ChEBI" id="CHEBI:30413"/>
    </cofactor>
</comment>
<evidence type="ECO:0000256" key="10">
    <source>
        <dbReference type="ARBA" id="ARBA00023004"/>
    </source>
</evidence>
<gene>
    <name evidence="15 16" type="primary">LOC106067243</name>
</gene>
<evidence type="ECO:0000256" key="11">
    <source>
        <dbReference type="ARBA" id="ARBA00023033"/>
    </source>
</evidence>
<dbReference type="InterPro" id="IPR001128">
    <property type="entry name" value="Cyt_P450"/>
</dbReference>
<keyword evidence="5 13" id="KW-0349">Heme</keyword>
<dbReference type="GO" id="GO:0016712">
    <property type="term" value="F:oxidoreductase activity, acting on paired donors, with incorporation or reduction of molecular oxygen, reduced flavin or flavoprotein as one donor, and incorporation of one atom of oxygen"/>
    <property type="evidence" value="ECO:0007669"/>
    <property type="project" value="TreeGrafter"/>
</dbReference>
<dbReference type="AlphaFoldDB" id="A0A9W3API9"/>
<dbReference type="RefSeq" id="XP_055889165.1">
    <property type="nucleotide sequence ID" value="XM_056033190.1"/>
</dbReference>
<keyword evidence="7" id="KW-0256">Endoplasmic reticulum</keyword>
<dbReference type="InterPro" id="IPR036396">
    <property type="entry name" value="Cyt_P450_sf"/>
</dbReference>
<evidence type="ECO:0000256" key="6">
    <source>
        <dbReference type="ARBA" id="ARBA00022723"/>
    </source>
</evidence>
<evidence type="ECO:0000256" key="5">
    <source>
        <dbReference type="ARBA" id="ARBA00022617"/>
    </source>
</evidence>
<evidence type="ECO:0000256" key="1">
    <source>
        <dbReference type="ARBA" id="ARBA00001971"/>
    </source>
</evidence>
<dbReference type="GO" id="GO:0006082">
    <property type="term" value="P:organic acid metabolic process"/>
    <property type="evidence" value="ECO:0007669"/>
    <property type="project" value="TreeGrafter"/>
</dbReference>
<dbReference type="Gene3D" id="1.10.630.10">
    <property type="entry name" value="Cytochrome P450"/>
    <property type="match status" value="1"/>
</dbReference>
<dbReference type="GO" id="GO:0020037">
    <property type="term" value="F:heme binding"/>
    <property type="evidence" value="ECO:0007669"/>
    <property type="project" value="InterPro"/>
</dbReference>
<keyword evidence="14" id="KW-1185">Reference proteome</keyword>
<reference evidence="15 16" key="1">
    <citation type="submission" date="2025-04" db="UniProtKB">
        <authorList>
            <consortium name="RefSeq"/>
        </authorList>
    </citation>
    <scope>IDENTIFICATION</scope>
</reference>
<proteinExistence type="inferred from homology"/>
<dbReference type="GO" id="GO:0005789">
    <property type="term" value="C:endoplasmic reticulum membrane"/>
    <property type="evidence" value="ECO:0007669"/>
    <property type="project" value="UniProtKB-SubCell"/>
</dbReference>
<dbReference type="SUPFAM" id="SSF48264">
    <property type="entry name" value="Cytochrome P450"/>
    <property type="match status" value="1"/>
</dbReference>
<comment type="similarity">
    <text evidence="4">Belongs to the cytochrome P450 family.</text>
</comment>
<dbReference type="GO" id="GO:0005506">
    <property type="term" value="F:iron ion binding"/>
    <property type="evidence" value="ECO:0007669"/>
    <property type="project" value="InterPro"/>
</dbReference>
<keyword evidence="12" id="KW-0472">Membrane</keyword>
<comment type="subcellular location">
    <subcellularLocation>
        <location evidence="3">Endoplasmic reticulum membrane</location>
        <topology evidence="3">Peripheral membrane protein</topology>
    </subcellularLocation>
    <subcellularLocation>
        <location evidence="2">Microsome membrane</location>
        <topology evidence="2">Peripheral membrane protein</topology>
    </subcellularLocation>
</comment>